<dbReference type="Pfam" id="PF16680">
    <property type="entry name" value="Ig_4"/>
    <property type="match status" value="1"/>
</dbReference>
<dbReference type="SUPFAM" id="SSF48726">
    <property type="entry name" value="Immunoglobulin"/>
    <property type="match status" value="1"/>
</dbReference>
<dbReference type="Gene3D" id="1.10.287.770">
    <property type="entry name" value="YojJ-like"/>
    <property type="match status" value="1"/>
</dbReference>
<dbReference type="GO" id="GO:0045059">
    <property type="term" value="P:positive thymic T cell selection"/>
    <property type="evidence" value="ECO:0007669"/>
    <property type="project" value="TreeGrafter"/>
</dbReference>
<organism evidence="3 4">
    <name type="scientific">Malurus cyaneus samueli</name>
    <dbReference type="NCBI Taxonomy" id="2593467"/>
    <lineage>
        <taxon>Eukaryota</taxon>
        <taxon>Metazoa</taxon>
        <taxon>Chordata</taxon>
        <taxon>Craniata</taxon>
        <taxon>Vertebrata</taxon>
        <taxon>Euteleostomi</taxon>
        <taxon>Archelosauria</taxon>
        <taxon>Archosauria</taxon>
        <taxon>Dinosauria</taxon>
        <taxon>Saurischia</taxon>
        <taxon>Theropoda</taxon>
        <taxon>Coelurosauria</taxon>
        <taxon>Aves</taxon>
        <taxon>Neognathae</taxon>
        <taxon>Neoaves</taxon>
        <taxon>Telluraves</taxon>
        <taxon>Australaves</taxon>
        <taxon>Passeriformes</taxon>
        <taxon>Meliphagoidea</taxon>
        <taxon>Maluridae</taxon>
        <taxon>Malurus</taxon>
    </lineage>
</organism>
<name>A0A8C5TG42_9PASS</name>
<reference evidence="3" key="1">
    <citation type="submission" date="2025-08" db="UniProtKB">
        <authorList>
            <consortium name="Ensembl"/>
        </authorList>
    </citation>
    <scope>IDENTIFICATION</scope>
</reference>
<dbReference type="GO" id="GO:0009897">
    <property type="term" value="C:external side of plasma membrane"/>
    <property type="evidence" value="ECO:0007669"/>
    <property type="project" value="TreeGrafter"/>
</dbReference>
<dbReference type="Gene3D" id="2.60.40.10">
    <property type="entry name" value="Immunoglobulins"/>
    <property type="match status" value="1"/>
</dbReference>
<dbReference type="GO" id="GO:0042105">
    <property type="term" value="C:alpha-beta T cell receptor complex"/>
    <property type="evidence" value="ECO:0007669"/>
    <property type="project" value="TreeGrafter"/>
</dbReference>
<feature type="domain" description="Ig-like" evidence="2">
    <location>
        <begin position="76"/>
        <end position="149"/>
    </location>
</feature>
<accession>A0A8C5TG42</accession>
<dbReference type="InterPro" id="IPR015484">
    <property type="entry name" value="CD3_esu/gsu/dsu"/>
</dbReference>
<proteinExistence type="predicted"/>
<dbReference type="PANTHER" id="PTHR10570:SF8">
    <property type="entry name" value="T-CELL SURFACE GLYCOPROTEIN CD3 GAMMA CHAIN"/>
    <property type="match status" value="1"/>
</dbReference>
<evidence type="ECO:0000259" key="2">
    <source>
        <dbReference type="PROSITE" id="PS50835"/>
    </source>
</evidence>
<dbReference type="GO" id="GO:0007166">
    <property type="term" value="P:cell surface receptor signaling pathway"/>
    <property type="evidence" value="ECO:0007669"/>
    <property type="project" value="TreeGrafter"/>
</dbReference>
<evidence type="ECO:0000313" key="4">
    <source>
        <dbReference type="Proteomes" id="UP000694560"/>
    </source>
</evidence>
<keyword evidence="1" id="KW-0393">Immunoglobulin domain</keyword>
<sequence>MGIGDSGWGIGILGSGGHGEPGALRLRRFVLCESWLLGARRWLLESWDGQQWGLGIRDCRGTVPGEGHGNTGGSPPQLLQGALGQKINVKEFSGKVFLECVRGPGNANVTWWKDGNAVGNEAQLDLSSAYDDPRGLYTCETGKNRNSLQVHYRMCQNCIQVDAPTISGIVIADVVATLFLAVAVYCVTGQGLF</sequence>
<protein>
    <recommendedName>
        <fullName evidence="2">Ig-like domain-containing protein</fullName>
    </recommendedName>
</protein>
<dbReference type="InterPro" id="IPR007110">
    <property type="entry name" value="Ig-like_dom"/>
</dbReference>
<dbReference type="PANTHER" id="PTHR10570">
    <property type="entry name" value="T-CELL SURFACE GLYCOPROTEIN CD3 GAMMA CHAIN / DELTA CHAIN"/>
    <property type="match status" value="1"/>
</dbReference>
<dbReference type="Ensembl" id="ENSMCST00000007598.1">
    <property type="protein sequence ID" value="ENSMCSP00000007419.1"/>
    <property type="gene ID" value="ENSMCSG00000005317.1"/>
</dbReference>
<dbReference type="Proteomes" id="UP000694560">
    <property type="component" value="Unplaced"/>
</dbReference>
<evidence type="ECO:0000313" key="3">
    <source>
        <dbReference type="Ensembl" id="ENSMCSP00000007419.1"/>
    </source>
</evidence>
<dbReference type="InterPro" id="IPR013783">
    <property type="entry name" value="Ig-like_fold"/>
</dbReference>
<dbReference type="PROSITE" id="PS50835">
    <property type="entry name" value="IG_LIKE"/>
    <property type="match status" value="1"/>
</dbReference>
<dbReference type="GO" id="GO:0004888">
    <property type="term" value="F:transmembrane signaling receptor activity"/>
    <property type="evidence" value="ECO:0007669"/>
    <property type="project" value="TreeGrafter"/>
</dbReference>
<reference evidence="3" key="2">
    <citation type="submission" date="2025-09" db="UniProtKB">
        <authorList>
            <consortium name="Ensembl"/>
        </authorList>
    </citation>
    <scope>IDENTIFICATION</scope>
</reference>
<dbReference type="InterPro" id="IPR032052">
    <property type="entry name" value="Ig_4"/>
</dbReference>
<dbReference type="OrthoDB" id="8941324at2759"/>
<dbReference type="AlphaFoldDB" id="A0A8C5TG42"/>
<keyword evidence="4" id="KW-1185">Reference proteome</keyword>
<dbReference type="InterPro" id="IPR036179">
    <property type="entry name" value="Ig-like_dom_sf"/>
</dbReference>
<evidence type="ECO:0000256" key="1">
    <source>
        <dbReference type="ARBA" id="ARBA00023319"/>
    </source>
</evidence>